<dbReference type="AlphaFoldDB" id="A0A1I7WZ58"/>
<reference evidence="2" key="1">
    <citation type="submission" date="2016-11" db="UniProtKB">
        <authorList>
            <consortium name="WormBaseParasite"/>
        </authorList>
    </citation>
    <scope>IDENTIFICATION</scope>
</reference>
<proteinExistence type="predicted"/>
<organism evidence="1 2">
    <name type="scientific">Heterorhabditis bacteriophora</name>
    <name type="common">Entomopathogenic nematode worm</name>
    <dbReference type="NCBI Taxonomy" id="37862"/>
    <lineage>
        <taxon>Eukaryota</taxon>
        <taxon>Metazoa</taxon>
        <taxon>Ecdysozoa</taxon>
        <taxon>Nematoda</taxon>
        <taxon>Chromadorea</taxon>
        <taxon>Rhabditida</taxon>
        <taxon>Rhabditina</taxon>
        <taxon>Rhabditomorpha</taxon>
        <taxon>Strongyloidea</taxon>
        <taxon>Heterorhabditidae</taxon>
        <taxon>Heterorhabditis</taxon>
    </lineage>
</organism>
<dbReference type="GO" id="GO:0005737">
    <property type="term" value="C:cytoplasm"/>
    <property type="evidence" value="ECO:0007669"/>
    <property type="project" value="TreeGrafter"/>
</dbReference>
<accession>A0A1I7WZ58</accession>
<dbReference type="PANTHER" id="PTHR15032">
    <property type="entry name" value="N-ACYL-PHOSPHATIDYLETHANOLAMINE-HYDROLYZING PHOSPHOLIPASE D"/>
    <property type="match status" value="1"/>
</dbReference>
<keyword evidence="1" id="KW-1185">Reference proteome</keyword>
<dbReference type="GO" id="GO:0070290">
    <property type="term" value="F:N-acylphosphatidylethanolamine-specific phospholipase D activity"/>
    <property type="evidence" value="ECO:0007669"/>
    <property type="project" value="TreeGrafter"/>
</dbReference>
<protein>
    <submittedName>
        <fullName evidence="2">Tafazzin family protein</fullName>
    </submittedName>
</protein>
<dbReference type="WBParaSite" id="Hba_10438">
    <property type="protein sequence ID" value="Hba_10438"/>
    <property type="gene ID" value="Hba_10438"/>
</dbReference>
<dbReference type="GO" id="GO:0070291">
    <property type="term" value="P:N-acylethanolamine metabolic process"/>
    <property type="evidence" value="ECO:0007669"/>
    <property type="project" value="TreeGrafter"/>
</dbReference>
<name>A0A1I7WZ58_HETBA</name>
<dbReference type="PANTHER" id="PTHR15032:SF4">
    <property type="entry name" value="N-ACYL-PHOSPHATIDYLETHANOLAMINE-HYDROLYZING PHOSPHOLIPASE D"/>
    <property type="match status" value="1"/>
</dbReference>
<sequence>MADCDLTSSTEFAKPDRKSGRFENPKSFNNWLGVPGGWSILKWRVFEKDNENVPGDPTLDRTIPVHNLTKFESQSGSKLFASWLGHATVLVQMEDIRVNPAIRWFVPLGMQEWMKSIKNIVVNEAILHILF</sequence>
<evidence type="ECO:0000313" key="2">
    <source>
        <dbReference type="WBParaSite" id="Hba_10438"/>
    </source>
</evidence>
<dbReference type="GO" id="GO:0070292">
    <property type="term" value="P:N-acylphosphatidylethanolamine metabolic process"/>
    <property type="evidence" value="ECO:0007669"/>
    <property type="project" value="TreeGrafter"/>
</dbReference>
<dbReference type="Proteomes" id="UP000095283">
    <property type="component" value="Unplaced"/>
</dbReference>
<evidence type="ECO:0000313" key="1">
    <source>
        <dbReference type="Proteomes" id="UP000095283"/>
    </source>
</evidence>